<accession>A0ABT3QBD9</accession>
<comment type="pathway">
    <text evidence="1">Cofactor biosynthesis; (R)-pantothenate biosynthesis; (R)-pantoate from 3-methyl-2-oxobutanoate: step 2/2.</text>
</comment>
<comment type="catalytic activity">
    <reaction evidence="6">
        <text>(R)-pantoate + NADP(+) = 2-dehydropantoate + NADPH + H(+)</text>
        <dbReference type="Rhea" id="RHEA:16233"/>
        <dbReference type="ChEBI" id="CHEBI:11561"/>
        <dbReference type="ChEBI" id="CHEBI:15378"/>
        <dbReference type="ChEBI" id="CHEBI:15980"/>
        <dbReference type="ChEBI" id="CHEBI:57783"/>
        <dbReference type="ChEBI" id="CHEBI:58349"/>
        <dbReference type="EC" id="1.1.1.169"/>
    </reaction>
</comment>
<protein>
    <recommendedName>
        <fullName evidence="3">2-dehydropantoate 2-reductase</fullName>
        <ecNumber evidence="2">1.1.1.169</ecNumber>
    </recommendedName>
    <alternativeName>
        <fullName evidence="5">Ketopantoate reductase</fullName>
    </alternativeName>
</protein>
<gene>
    <name evidence="9" type="ORF">OQ497_01240</name>
</gene>
<reference evidence="9 10" key="1">
    <citation type="submission" date="2022-11" db="EMBL/GenBank/DDBJ databases">
        <title>Genome sequencing of Acetobacter type strain.</title>
        <authorList>
            <person name="Heo J."/>
            <person name="Lee D."/>
            <person name="Han B.-H."/>
            <person name="Hong S.-B."/>
            <person name="Kwon S.-W."/>
        </authorList>
    </citation>
    <scope>NUCLEOTIDE SEQUENCE [LARGE SCALE GENOMIC DNA]</scope>
    <source>
        <strain evidence="9 10">KACC 21253</strain>
    </source>
</reference>
<dbReference type="PANTHER" id="PTHR21708">
    <property type="entry name" value="PROBABLE 2-DEHYDROPANTOATE 2-REDUCTASE"/>
    <property type="match status" value="1"/>
</dbReference>
<dbReference type="Proteomes" id="UP001301152">
    <property type="component" value="Unassembled WGS sequence"/>
</dbReference>
<feature type="domain" description="Ketopantoate reductase N-terminal" evidence="7">
    <location>
        <begin position="15"/>
        <end position="177"/>
    </location>
</feature>
<evidence type="ECO:0000256" key="3">
    <source>
        <dbReference type="ARBA" id="ARBA00019465"/>
    </source>
</evidence>
<evidence type="ECO:0000256" key="1">
    <source>
        <dbReference type="ARBA" id="ARBA00004994"/>
    </source>
</evidence>
<dbReference type="InterPro" id="IPR013752">
    <property type="entry name" value="KPA_reductase"/>
</dbReference>
<organism evidence="9 10">
    <name type="scientific">Acetobacter thailandicus</name>
    <dbReference type="NCBI Taxonomy" id="1502842"/>
    <lineage>
        <taxon>Bacteria</taxon>
        <taxon>Pseudomonadati</taxon>
        <taxon>Pseudomonadota</taxon>
        <taxon>Alphaproteobacteria</taxon>
        <taxon>Acetobacterales</taxon>
        <taxon>Acetobacteraceae</taxon>
        <taxon>Acetobacter</taxon>
    </lineage>
</organism>
<sequence>MIEKLSGPAQFPPRVCIAGMGGIGGLLAAHLNELTLDLSVVARGETLRVLRHEGLYCSNENTTSHHRLQADSRAPDTIQDLIILCGKYHQLSGLLDTVKHAIGPHTKIIPVVNGFPWWMAHPETQAILQPALDPEGTLSQLSRNTLCGCVAYTFAQVEAPGHIRVAGIPHFTLGDVEKGSGCAEDILNIFHENNSIFHRSEDIRRDLWAKLSLNVSTNPLSVMFEASLHELTTSPDAVKLALSSLNEMQNLGRAYGLSDLPPTEALMSKIVQGGRHPTSMLQDYRHNRPLELSAMGDAILLLARHYNVSMPVTETVLTLTRRKAAIKQNLSAAAAYKD</sequence>
<evidence type="ECO:0000313" key="10">
    <source>
        <dbReference type="Proteomes" id="UP001301152"/>
    </source>
</evidence>
<evidence type="ECO:0000256" key="5">
    <source>
        <dbReference type="ARBA" id="ARBA00032024"/>
    </source>
</evidence>
<dbReference type="InterPro" id="IPR051402">
    <property type="entry name" value="KPR-Related"/>
</dbReference>
<keyword evidence="10" id="KW-1185">Reference proteome</keyword>
<proteinExistence type="predicted"/>
<dbReference type="EC" id="1.1.1.169" evidence="2"/>
<evidence type="ECO:0000259" key="8">
    <source>
        <dbReference type="Pfam" id="PF08546"/>
    </source>
</evidence>
<dbReference type="SUPFAM" id="SSF48179">
    <property type="entry name" value="6-phosphogluconate dehydrogenase C-terminal domain-like"/>
    <property type="match status" value="1"/>
</dbReference>
<dbReference type="Gene3D" id="1.10.1040.10">
    <property type="entry name" value="N-(1-d-carboxylethyl)-l-norvaline Dehydrogenase, domain 2"/>
    <property type="match status" value="1"/>
</dbReference>
<dbReference type="PANTHER" id="PTHR21708:SF45">
    <property type="entry name" value="2-DEHYDROPANTOATE 2-REDUCTASE"/>
    <property type="match status" value="1"/>
</dbReference>
<feature type="domain" description="Ketopantoate reductase C-terminal" evidence="8">
    <location>
        <begin position="202"/>
        <end position="323"/>
    </location>
</feature>
<evidence type="ECO:0000259" key="7">
    <source>
        <dbReference type="Pfam" id="PF02558"/>
    </source>
</evidence>
<evidence type="ECO:0000313" key="9">
    <source>
        <dbReference type="EMBL" id="MCX2562595.1"/>
    </source>
</evidence>
<dbReference type="Pfam" id="PF02558">
    <property type="entry name" value="ApbA"/>
    <property type="match status" value="1"/>
</dbReference>
<evidence type="ECO:0000256" key="4">
    <source>
        <dbReference type="ARBA" id="ARBA00022655"/>
    </source>
</evidence>
<dbReference type="RefSeq" id="WP_173559406.1">
    <property type="nucleotide sequence ID" value="NZ_JAPIUZ010000001.1"/>
</dbReference>
<comment type="caution">
    <text evidence="9">The sequence shown here is derived from an EMBL/GenBank/DDBJ whole genome shotgun (WGS) entry which is preliminary data.</text>
</comment>
<name>A0ABT3QBD9_9PROT</name>
<dbReference type="InterPro" id="IPR013332">
    <property type="entry name" value="KPR_N"/>
</dbReference>
<keyword evidence="4" id="KW-0566">Pantothenate biosynthesis</keyword>
<dbReference type="InterPro" id="IPR036291">
    <property type="entry name" value="NAD(P)-bd_dom_sf"/>
</dbReference>
<evidence type="ECO:0000256" key="6">
    <source>
        <dbReference type="ARBA" id="ARBA00048793"/>
    </source>
</evidence>
<dbReference type="Pfam" id="PF08546">
    <property type="entry name" value="ApbA_C"/>
    <property type="match status" value="1"/>
</dbReference>
<evidence type="ECO:0000256" key="2">
    <source>
        <dbReference type="ARBA" id="ARBA00013014"/>
    </source>
</evidence>
<dbReference type="SUPFAM" id="SSF51735">
    <property type="entry name" value="NAD(P)-binding Rossmann-fold domains"/>
    <property type="match status" value="1"/>
</dbReference>
<dbReference type="InterPro" id="IPR013328">
    <property type="entry name" value="6PGD_dom2"/>
</dbReference>
<dbReference type="InterPro" id="IPR008927">
    <property type="entry name" value="6-PGluconate_DH-like_C_sf"/>
</dbReference>
<dbReference type="Gene3D" id="3.40.50.720">
    <property type="entry name" value="NAD(P)-binding Rossmann-like Domain"/>
    <property type="match status" value="1"/>
</dbReference>
<dbReference type="EMBL" id="JAPIUZ010000001">
    <property type="protein sequence ID" value="MCX2562595.1"/>
    <property type="molecule type" value="Genomic_DNA"/>
</dbReference>